<feature type="domain" description="Oxidoreductase DRL-like catalytic" evidence="2">
    <location>
        <begin position="158"/>
        <end position="341"/>
    </location>
</feature>
<dbReference type="SUPFAM" id="SSF51735">
    <property type="entry name" value="NAD(P)-binding Rossmann-fold domains"/>
    <property type="match status" value="1"/>
</dbReference>
<dbReference type="Gene3D" id="3.40.50.720">
    <property type="entry name" value="NAD(P)-binding Rossmann-like Domain"/>
    <property type="match status" value="1"/>
</dbReference>
<reference evidence="3 4" key="1">
    <citation type="submission" date="2022-01" db="EMBL/GenBank/DDBJ databases">
        <title>Desulfofustis limnae sp. nov., a novel mesophilic sulfate-reducing bacterium isolated from marsh soil.</title>
        <authorList>
            <person name="Watanabe M."/>
            <person name="Takahashi A."/>
            <person name="Kojima H."/>
            <person name="Fukui M."/>
        </authorList>
    </citation>
    <scope>NUCLEOTIDE SEQUENCE [LARGE SCALE GENOMIC DNA]</scope>
    <source>
        <strain evidence="3 4">PPLL</strain>
    </source>
</reference>
<sequence length="448" mass="48671">MNLYSMLQKRAEEHDPIRIGVIGAGKFSSMFLSQARLTPGLQIVGIADLDPSKTMQALDKTGWHPDQAMHADTTGAINDAARLGKIGVTGDAAALLAADCHVIMEITGHPEAGTRHAVQAMEHGKHVVMVNVEADCLLGPELARLAQERSVICSMAYGDQPALIAEQLDWARTVGFEVVCAGKGTRYQPEYHYSTPETVWGYYGFSAERVASGDYNAQMFNSFLDGSKSAIEMCAVANGSGLLPQTCGLQFPPVDCNELAEVLKPRSAGGILEHSGTVEVVASERRDGTPVTADLRWGVYVVFRAPTPYVARCFQEYGMKTDSSGLYSALYRPYHFIGLELGVSAASIVLRREPTGCSRDFVADVAAYAKKDLQPQDMLDGEGGYTVFGRLMRARESVAAGALPLGLSGRARVMEPVKKGELITYRHVELDRDSLAYTLRRRMEARIA</sequence>
<organism evidence="3 4">
    <name type="scientific">Desulfofustis limnaeus</name>
    <dbReference type="NCBI Taxonomy" id="2740163"/>
    <lineage>
        <taxon>Bacteria</taxon>
        <taxon>Pseudomonadati</taxon>
        <taxon>Thermodesulfobacteriota</taxon>
        <taxon>Desulfobulbia</taxon>
        <taxon>Desulfobulbales</taxon>
        <taxon>Desulfocapsaceae</taxon>
        <taxon>Desulfofustis</taxon>
    </lineage>
</organism>
<evidence type="ECO:0000259" key="2">
    <source>
        <dbReference type="Pfam" id="PF21135"/>
    </source>
</evidence>
<dbReference type="InterPro" id="IPR000683">
    <property type="entry name" value="Gfo/Idh/MocA-like_OxRdtase_N"/>
</dbReference>
<dbReference type="InterPro" id="IPR048423">
    <property type="entry name" value="DRL_cat"/>
</dbReference>
<evidence type="ECO:0008006" key="5">
    <source>
        <dbReference type="Google" id="ProtNLM"/>
    </source>
</evidence>
<dbReference type="RefSeq" id="WP_284153545.1">
    <property type="nucleotide sequence ID" value="NZ_AP025516.1"/>
</dbReference>
<dbReference type="PANTHER" id="PTHR37850:SF2">
    <property type="entry name" value="SAF DOMAIN PROTEIN"/>
    <property type="match status" value="1"/>
</dbReference>
<dbReference type="Pfam" id="PF01408">
    <property type="entry name" value="GFO_IDH_MocA"/>
    <property type="match status" value="1"/>
</dbReference>
<evidence type="ECO:0000259" key="1">
    <source>
        <dbReference type="Pfam" id="PF01408"/>
    </source>
</evidence>
<proteinExistence type="predicted"/>
<dbReference type="InterPro" id="IPR036291">
    <property type="entry name" value="NAD(P)-bd_dom_sf"/>
</dbReference>
<evidence type="ECO:0000313" key="3">
    <source>
        <dbReference type="EMBL" id="BDD86459.1"/>
    </source>
</evidence>
<name>A0ABM7W688_9BACT</name>
<protein>
    <recommendedName>
        <fullName evidence="5">Flagellar biosynthesis protein FlgA</fullName>
    </recommendedName>
</protein>
<dbReference type="Proteomes" id="UP000830055">
    <property type="component" value="Chromosome"/>
</dbReference>
<gene>
    <name evidence="3" type="ORF">DPPLL_08240</name>
</gene>
<dbReference type="Pfam" id="PF21135">
    <property type="entry name" value="DRL_cat"/>
    <property type="match status" value="1"/>
</dbReference>
<dbReference type="CDD" id="cd11616">
    <property type="entry name" value="SAF_DH_OX_like"/>
    <property type="match status" value="1"/>
</dbReference>
<dbReference type="PANTHER" id="PTHR37850">
    <property type="entry name" value="STRU PROTEIN"/>
    <property type="match status" value="1"/>
</dbReference>
<evidence type="ECO:0000313" key="4">
    <source>
        <dbReference type="Proteomes" id="UP000830055"/>
    </source>
</evidence>
<feature type="domain" description="Gfo/Idh/MocA-like oxidoreductase N-terminal" evidence="1">
    <location>
        <begin position="17"/>
        <end position="129"/>
    </location>
</feature>
<dbReference type="EMBL" id="AP025516">
    <property type="protein sequence ID" value="BDD86459.1"/>
    <property type="molecule type" value="Genomic_DNA"/>
</dbReference>
<keyword evidence="4" id="KW-1185">Reference proteome</keyword>
<accession>A0ABM7W688</accession>